<dbReference type="Proteomes" id="UP000838756">
    <property type="component" value="Unassembled WGS sequence"/>
</dbReference>
<dbReference type="EMBL" id="CAKXAJ010024767">
    <property type="protein sequence ID" value="CAH2230049.1"/>
    <property type="molecule type" value="Genomic_DNA"/>
</dbReference>
<keyword evidence="2" id="KW-1185">Reference proteome</keyword>
<comment type="caution">
    <text evidence="1">The sequence shown here is derived from an EMBL/GenBank/DDBJ whole genome shotgun (WGS) entry which is preliminary data.</text>
</comment>
<dbReference type="OrthoDB" id="2021138at2759"/>
<evidence type="ECO:0000313" key="1">
    <source>
        <dbReference type="EMBL" id="CAH2230049.1"/>
    </source>
</evidence>
<dbReference type="AlphaFoldDB" id="A0A8S4R292"/>
<organism evidence="1 2">
    <name type="scientific">Pararge aegeria aegeria</name>
    <dbReference type="NCBI Taxonomy" id="348720"/>
    <lineage>
        <taxon>Eukaryota</taxon>
        <taxon>Metazoa</taxon>
        <taxon>Ecdysozoa</taxon>
        <taxon>Arthropoda</taxon>
        <taxon>Hexapoda</taxon>
        <taxon>Insecta</taxon>
        <taxon>Pterygota</taxon>
        <taxon>Neoptera</taxon>
        <taxon>Endopterygota</taxon>
        <taxon>Lepidoptera</taxon>
        <taxon>Glossata</taxon>
        <taxon>Ditrysia</taxon>
        <taxon>Papilionoidea</taxon>
        <taxon>Nymphalidae</taxon>
        <taxon>Satyrinae</taxon>
        <taxon>Satyrini</taxon>
        <taxon>Parargina</taxon>
        <taxon>Pararge</taxon>
    </lineage>
</organism>
<sequence>MFCFVILDNQLQWLPQRPVYNYHHCELRFWRNRSLGTIPYSLWYHMFRGQQTRSLNIGCFGNLLGDDTSNKDTIVLRLGPNNKELKMREINFPRKYEHILNKELTAPSLMELCKRKFYQILDNASKRLTTSPTISIYSDVNYDDTTENNNNIGNLQDYFKEFNLNNGFGSRRNINEEYYEKCKGDTKVDKLFIKTKMKGYCVPFDIVEEHFYYFPKFLKDELCNGPMSRCENVSCKKALFDYVYLEFCLEKITLIENTEDVILNANFCSKYCAEVWKTGKDLLSWEFL</sequence>
<evidence type="ECO:0000313" key="2">
    <source>
        <dbReference type="Proteomes" id="UP000838756"/>
    </source>
</evidence>
<reference evidence="1" key="1">
    <citation type="submission" date="2022-03" db="EMBL/GenBank/DDBJ databases">
        <authorList>
            <person name="Lindestad O."/>
        </authorList>
    </citation>
    <scope>NUCLEOTIDE SEQUENCE</scope>
</reference>
<name>A0A8S4R292_9NEOP</name>
<gene>
    <name evidence="1" type="primary">jg20258</name>
    <name evidence="1" type="ORF">PAEG_LOCUS9325</name>
</gene>
<protein>
    <submittedName>
        <fullName evidence="1">Jg20258 protein</fullName>
    </submittedName>
</protein>
<proteinExistence type="predicted"/>
<accession>A0A8S4R292</accession>